<dbReference type="EMBL" id="BAABGT010000122">
    <property type="protein sequence ID" value="GAA4560481.1"/>
    <property type="molecule type" value="Genomic_DNA"/>
</dbReference>
<name>A0ABP8S5L3_9PSEU</name>
<evidence type="ECO:0000313" key="2">
    <source>
        <dbReference type="Proteomes" id="UP001501598"/>
    </source>
</evidence>
<accession>A0ABP8S5L3</accession>
<organism evidence="1 2">
    <name type="scientific">Pseudonocardia xishanensis</name>
    <dbReference type="NCBI Taxonomy" id="630995"/>
    <lineage>
        <taxon>Bacteria</taxon>
        <taxon>Bacillati</taxon>
        <taxon>Actinomycetota</taxon>
        <taxon>Actinomycetes</taxon>
        <taxon>Pseudonocardiales</taxon>
        <taxon>Pseudonocardiaceae</taxon>
        <taxon>Pseudonocardia</taxon>
    </lineage>
</organism>
<keyword evidence="2" id="KW-1185">Reference proteome</keyword>
<dbReference type="Proteomes" id="UP001501598">
    <property type="component" value="Unassembled WGS sequence"/>
</dbReference>
<reference evidence="2" key="1">
    <citation type="journal article" date="2019" name="Int. J. Syst. Evol. Microbiol.">
        <title>The Global Catalogue of Microorganisms (GCM) 10K type strain sequencing project: providing services to taxonomists for standard genome sequencing and annotation.</title>
        <authorList>
            <consortium name="The Broad Institute Genomics Platform"/>
            <consortium name="The Broad Institute Genome Sequencing Center for Infectious Disease"/>
            <person name="Wu L."/>
            <person name="Ma J."/>
        </authorList>
    </citation>
    <scope>NUCLEOTIDE SEQUENCE [LARGE SCALE GENOMIC DNA]</scope>
    <source>
        <strain evidence="2">JCM 17906</strain>
    </source>
</reference>
<evidence type="ECO:0000313" key="1">
    <source>
        <dbReference type="EMBL" id="GAA4560481.1"/>
    </source>
</evidence>
<protein>
    <submittedName>
        <fullName evidence="1">Uncharacterized protein</fullName>
    </submittedName>
</protein>
<comment type="caution">
    <text evidence="1">The sequence shown here is derived from an EMBL/GenBank/DDBJ whole genome shotgun (WGS) entry which is preliminary data.</text>
</comment>
<proteinExistence type="predicted"/>
<sequence>MRLAQRTKNQIQTILSIEGPTEEAQRKLRSNMATARSAMDHLEDTPLFDSAHQVLDACGQLAREQFPDGCHFDYDDDGYHQSCPVALAHNRVGLSPGMIILDSECSICHQDPEDCDHITGHEYGAERCIKIIKEAEIIEVSLVARPNFPDARISRVGVPLRDIKEALGDSFSAGDPVLCGRCLGECEGVVETFA</sequence>
<gene>
    <name evidence="1" type="ORF">GCM10023175_70600</name>
</gene>